<keyword evidence="5 9" id="KW-0808">Transferase</keyword>
<evidence type="ECO:0000256" key="6">
    <source>
        <dbReference type="ARBA" id="ARBA00048785"/>
    </source>
</evidence>
<comment type="function">
    <text evidence="7 9">Catalyzes the formation of 6,7-dimethyl-8-ribityllumazine by condensation of 5-amino-6-(D-ribitylamino)uracil with 3,4-dihydroxy-2-butanone 4-phosphate. This is the penultimate step in the biosynthesis of riboflavin.</text>
</comment>
<dbReference type="STRING" id="1267021.FPB0191_01555"/>
<evidence type="ECO:0000256" key="8">
    <source>
        <dbReference type="ARBA" id="ARBA00072606"/>
    </source>
</evidence>
<evidence type="ECO:0000256" key="9">
    <source>
        <dbReference type="HAMAP-Rule" id="MF_00178"/>
    </source>
</evidence>
<dbReference type="GO" id="GO:0005829">
    <property type="term" value="C:cytosol"/>
    <property type="evidence" value="ECO:0007669"/>
    <property type="project" value="TreeGrafter"/>
</dbReference>
<dbReference type="PANTHER" id="PTHR21058">
    <property type="entry name" value="6,7-DIMETHYL-8-RIBITYLLUMAZINE SYNTHASE DMRL SYNTHASE LUMAZINE SYNTHASE"/>
    <property type="match status" value="1"/>
</dbReference>
<feature type="binding site" evidence="9">
    <location>
        <begin position="57"/>
        <end position="59"/>
    </location>
    <ligand>
        <name>5-amino-6-(D-ribitylamino)uracil</name>
        <dbReference type="ChEBI" id="CHEBI:15934"/>
    </ligand>
</feature>
<dbReference type="HOGENOM" id="CLU_089358_1_1_6"/>
<dbReference type="CDD" id="cd09209">
    <property type="entry name" value="Lumazine_synthase-I"/>
    <property type="match status" value="1"/>
</dbReference>
<dbReference type="Gene3D" id="3.40.50.960">
    <property type="entry name" value="Lumazine/riboflavin synthase"/>
    <property type="match status" value="1"/>
</dbReference>
<dbReference type="UniPathway" id="UPA00275">
    <property type="reaction ID" value="UER00404"/>
</dbReference>
<evidence type="ECO:0000256" key="4">
    <source>
        <dbReference type="ARBA" id="ARBA00022619"/>
    </source>
</evidence>
<dbReference type="EMBL" id="CP009056">
    <property type="protein sequence ID" value="AJA45371.1"/>
    <property type="molecule type" value="Genomic_DNA"/>
</dbReference>
<name>A0A0A7S7W9_FRIPE</name>
<dbReference type="InterPro" id="IPR002180">
    <property type="entry name" value="LS/RS"/>
</dbReference>
<dbReference type="EMBL" id="QGLM01000017">
    <property type="protein sequence ID" value="PXY94852.1"/>
    <property type="molecule type" value="Genomic_DNA"/>
</dbReference>
<evidence type="ECO:0000313" key="10">
    <source>
        <dbReference type="EMBL" id="AJA45371.1"/>
    </source>
</evidence>
<feature type="active site" description="Proton donor" evidence="9">
    <location>
        <position position="89"/>
    </location>
</feature>
<evidence type="ECO:0000313" key="11">
    <source>
        <dbReference type="EMBL" id="PXY94852.1"/>
    </source>
</evidence>
<dbReference type="FunFam" id="3.40.50.960:FF:000001">
    <property type="entry name" value="6,7-dimethyl-8-ribityllumazine synthase"/>
    <property type="match status" value="1"/>
</dbReference>
<keyword evidence="12" id="KW-1185">Reference proteome</keyword>
<protein>
    <recommendedName>
        <fullName evidence="8 9">6,7-dimethyl-8-ribityllumazine synthase</fullName>
        <shortName evidence="9">DMRL synthase</shortName>
        <shortName evidence="9">LS</shortName>
        <shortName evidence="9">Lumazine synthase</shortName>
        <ecNumber evidence="3 9">2.5.1.78</ecNumber>
    </recommendedName>
</protein>
<dbReference type="RefSeq" id="WP_039105120.1">
    <property type="nucleotide sequence ID" value="NZ_CALYQC010000028.1"/>
</dbReference>
<dbReference type="OrthoDB" id="9809709at2"/>
<evidence type="ECO:0000256" key="7">
    <source>
        <dbReference type="ARBA" id="ARBA00058151"/>
    </source>
</evidence>
<organism evidence="10 12">
    <name type="scientific">Frischella perrara</name>
    <dbReference type="NCBI Taxonomy" id="1267021"/>
    <lineage>
        <taxon>Bacteria</taxon>
        <taxon>Pseudomonadati</taxon>
        <taxon>Pseudomonadota</taxon>
        <taxon>Gammaproteobacteria</taxon>
        <taxon>Orbales</taxon>
        <taxon>Orbaceae</taxon>
        <taxon>Frischella</taxon>
    </lineage>
</organism>
<feature type="binding site" evidence="9">
    <location>
        <begin position="86"/>
        <end position="87"/>
    </location>
    <ligand>
        <name>(2S)-2-hydroxy-3-oxobutyl phosphate</name>
        <dbReference type="ChEBI" id="CHEBI:58830"/>
    </ligand>
</feature>
<evidence type="ECO:0000256" key="3">
    <source>
        <dbReference type="ARBA" id="ARBA00012664"/>
    </source>
</evidence>
<dbReference type="Proteomes" id="UP000030901">
    <property type="component" value="Chromosome"/>
</dbReference>
<accession>A0A0A7S7W9</accession>
<reference evidence="10 12" key="1">
    <citation type="journal article" date="2014" name="Appl. Environ. Microbiol.">
        <title>Gut symbionts from distinct hosts exhibit genotoxic activity via divergent colibactin biosynthetic pathways.</title>
        <authorList>
            <person name="Engel P."/>
            <person name="Vizcaino M.I."/>
            <person name="Crawford J.M."/>
        </authorList>
    </citation>
    <scope>NUCLEOTIDE SEQUENCE [LARGE SCALE GENOMIC DNA]</scope>
    <source>
        <strain evidence="10 12">PEB0191</strain>
    </source>
</reference>
<comment type="catalytic activity">
    <reaction evidence="6 9">
        <text>(2S)-2-hydroxy-3-oxobutyl phosphate + 5-amino-6-(D-ribitylamino)uracil = 6,7-dimethyl-8-(1-D-ribityl)lumazine + phosphate + 2 H2O + H(+)</text>
        <dbReference type="Rhea" id="RHEA:26152"/>
        <dbReference type="ChEBI" id="CHEBI:15377"/>
        <dbReference type="ChEBI" id="CHEBI:15378"/>
        <dbReference type="ChEBI" id="CHEBI:15934"/>
        <dbReference type="ChEBI" id="CHEBI:43474"/>
        <dbReference type="ChEBI" id="CHEBI:58201"/>
        <dbReference type="ChEBI" id="CHEBI:58830"/>
        <dbReference type="EC" id="2.5.1.78"/>
    </reaction>
</comment>
<dbReference type="AlphaFoldDB" id="A0A0A7S7W9"/>
<evidence type="ECO:0000256" key="5">
    <source>
        <dbReference type="ARBA" id="ARBA00022679"/>
    </source>
</evidence>
<evidence type="ECO:0000313" key="13">
    <source>
        <dbReference type="Proteomes" id="UP000247838"/>
    </source>
</evidence>
<dbReference type="GO" id="GO:0009349">
    <property type="term" value="C:riboflavin synthase complex"/>
    <property type="evidence" value="ECO:0007669"/>
    <property type="project" value="UniProtKB-UniRule"/>
</dbReference>
<dbReference type="EC" id="2.5.1.78" evidence="3 9"/>
<keyword evidence="4 9" id="KW-0686">Riboflavin biosynthesis</keyword>
<dbReference type="InterPro" id="IPR036467">
    <property type="entry name" value="LS/RS_sf"/>
</dbReference>
<evidence type="ECO:0000256" key="1">
    <source>
        <dbReference type="ARBA" id="ARBA00004917"/>
    </source>
</evidence>
<dbReference type="GO" id="GO:0000906">
    <property type="term" value="F:6,7-dimethyl-8-ribityllumazine synthase activity"/>
    <property type="evidence" value="ECO:0007669"/>
    <property type="project" value="UniProtKB-UniRule"/>
</dbReference>
<dbReference type="SUPFAM" id="SSF52121">
    <property type="entry name" value="Lumazine synthase"/>
    <property type="match status" value="1"/>
</dbReference>
<dbReference type="KEGG" id="fpp:FPB0191_01555"/>
<evidence type="ECO:0000256" key="2">
    <source>
        <dbReference type="ARBA" id="ARBA00007424"/>
    </source>
</evidence>
<feature type="binding site" evidence="9">
    <location>
        <position position="22"/>
    </location>
    <ligand>
        <name>5-amino-6-(D-ribitylamino)uracil</name>
        <dbReference type="ChEBI" id="CHEBI:15934"/>
    </ligand>
</feature>
<comment type="subunit">
    <text evidence="9">Forms an icosahedral capsid composed of 60 subunits, arranged as a dodecamer of pentamers.</text>
</comment>
<dbReference type="PANTHER" id="PTHR21058:SF0">
    <property type="entry name" value="6,7-DIMETHYL-8-RIBITYLLUMAZINE SYNTHASE"/>
    <property type="match status" value="1"/>
</dbReference>
<feature type="binding site" evidence="9">
    <location>
        <position position="114"/>
    </location>
    <ligand>
        <name>5-amino-6-(D-ribitylamino)uracil</name>
        <dbReference type="ChEBI" id="CHEBI:15934"/>
    </ligand>
</feature>
<feature type="binding site" evidence="9">
    <location>
        <begin position="81"/>
        <end position="83"/>
    </location>
    <ligand>
        <name>5-amino-6-(D-ribitylamino)uracil</name>
        <dbReference type="ChEBI" id="CHEBI:15934"/>
    </ligand>
</feature>
<dbReference type="HAMAP" id="MF_00178">
    <property type="entry name" value="Lumazine_synth"/>
    <property type="match status" value="1"/>
</dbReference>
<dbReference type="Pfam" id="PF00885">
    <property type="entry name" value="DMRL_synthase"/>
    <property type="match status" value="1"/>
</dbReference>
<dbReference type="Proteomes" id="UP000247838">
    <property type="component" value="Unassembled WGS sequence"/>
</dbReference>
<comment type="similarity">
    <text evidence="2 9">Belongs to the DMRL synthase family.</text>
</comment>
<comment type="pathway">
    <text evidence="1 9">Cofactor biosynthesis; riboflavin biosynthesis; riboflavin from 2-hydroxy-3-oxobutyl phosphate and 5-amino-6-(D-ribitylamino)uracil: step 1/2.</text>
</comment>
<dbReference type="InterPro" id="IPR034964">
    <property type="entry name" value="LS"/>
</dbReference>
<evidence type="ECO:0000313" key="12">
    <source>
        <dbReference type="Proteomes" id="UP000030901"/>
    </source>
</evidence>
<reference evidence="11 13" key="2">
    <citation type="submission" date="2018-05" db="EMBL/GenBank/DDBJ databases">
        <title>Reference genomes for bee gut microbiota database.</title>
        <authorList>
            <person name="Ellegaard K.M."/>
        </authorList>
    </citation>
    <scope>NUCLEOTIDE SEQUENCE [LARGE SCALE GENOMIC DNA]</scope>
    <source>
        <strain evidence="11 13">ESL0167</strain>
    </source>
</reference>
<gene>
    <name evidence="9" type="primary">ribH</name>
    <name evidence="11" type="ORF">DKK76_07605</name>
    <name evidence="10" type="ORF">FPB0191_01555</name>
</gene>
<sequence length="156" mass="16432">MQIIEGQVAAPEAKVAIIVARFNHFINDSLVEGAVDALKRIGQVADENIVIIKVPGAYEIPLTAKAVAESKQYDAIVALGTVIRGSTAHFDYVAGESSSGLLSTSLDYSIPVGFGILTTENIEQAIERAGTKAGNKGAEAALTALEMYNTLKRIKG</sequence>
<proteinExistence type="inferred from homology"/>
<dbReference type="NCBIfam" id="TIGR00114">
    <property type="entry name" value="lumazine-synth"/>
    <property type="match status" value="1"/>
</dbReference>
<feature type="binding site" evidence="9">
    <location>
        <position position="128"/>
    </location>
    <ligand>
        <name>(2S)-2-hydroxy-3-oxobutyl phosphate</name>
        <dbReference type="ChEBI" id="CHEBI:58830"/>
    </ligand>
</feature>
<dbReference type="GO" id="GO:0009231">
    <property type="term" value="P:riboflavin biosynthetic process"/>
    <property type="evidence" value="ECO:0007669"/>
    <property type="project" value="UniProtKB-UniRule"/>
</dbReference>
<dbReference type="NCBIfam" id="NF000812">
    <property type="entry name" value="PRK00061.1-4"/>
    <property type="match status" value="1"/>
</dbReference>